<accession>A0A7K3NMM0</accession>
<evidence type="ECO:0000313" key="4">
    <source>
        <dbReference type="Proteomes" id="UP000469724"/>
    </source>
</evidence>
<feature type="transmembrane region" description="Helical" evidence="1">
    <location>
        <begin position="158"/>
        <end position="178"/>
    </location>
</feature>
<dbReference type="EMBL" id="JAAGRQ010000048">
    <property type="protein sequence ID" value="NDY57444.1"/>
    <property type="molecule type" value="Genomic_DNA"/>
</dbReference>
<gene>
    <name evidence="3" type="ORF">G3N56_11905</name>
</gene>
<dbReference type="GO" id="GO:0016747">
    <property type="term" value="F:acyltransferase activity, transferring groups other than amino-acyl groups"/>
    <property type="evidence" value="ECO:0007669"/>
    <property type="project" value="InterPro"/>
</dbReference>
<feature type="transmembrane region" description="Helical" evidence="1">
    <location>
        <begin position="341"/>
        <end position="361"/>
    </location>
</feature>
<feature type="transmembrane region" description="Helical" evidence="1">
    <location>
        <begin position="121"/>
        <end position="137"/>
    </location>
</feature>
<dbReference type="InterPro" id="IPR002656">
    <property type="entry name" value="Acyl_transf_3_dom"/>
</dbReference>
<evidence type="ECO:0000313" key="3">
    <source>
        <dbReference type="EMBL" id="NDY57444.1"/>
    </source>
</evidence>
<feature type="transmembrane region" description="Helical" evidence="1">
    <location>
        <begin position="58"/>
        <end position="76"/>
    </location>
</feature>
<protein>
    <submittedName>
        <fullName evidence="3">Acyltransferase family protein</fullName>
    </submittedName>
</protein>
<proteinExistence type="predicted"/>
<keyword evidence="3" id="KW-0012">Acyltransferase</keyword>
<dbReference type="RefSeq" id="WP_163302484.1">
    <property type="nucleotide sequence ID" value="NZ_JAAGRQ010000048.1"/>
</dbReference>
<dbReference type="Proteomes" id="UP000469724">
    <property type="component" value="Unassembled WGS sequence"/>
</dbReference>
<keyword evidence="1" id="KW-0472">Membrane</keyword>
<feature type="transmembrane region" description="Helical" evidence="1">
    <location>
        <begin position="368"/>
        <end position="389"/>
    </location>
</feature>
<feature type="transmembrane region" description="Helical" evidence="1">
    <location>
        <begin position="12"/>
        <end position="38"/>
    </location>
</feature>
<evidence type="ECO:0000256" key="1">
    <source>
        <dbReference type="SAM" id="Phobius"/>
    </source>
</evidence>
<dbReference type="InterPro" id="IPR050623">
    <property type="entry name" value="Glucan_succinyl_AcylTrfase"/>
</dbReference>
<feature type="transmembrane region" description="Helical" evidence="1">
    <location>
        <begin position="198"/>
        <end position="219"/>
    </location>
</feature>
<feature type="transmembrane region" description="Helical" evidence="1">
    <location>
        <begin position="265"/>
        <end position="288"/>
    </location>
</feature>
<keyword evidence="3" id="KW-0808">Transferase</keyword>
<feature type="transmembrane region" description="Helical" evidence="1">
    <location>
        <begin position="88"/>
        <end position="109"/>
    </location>
</feature>
<feature type="domain" description="Acyltransferase 3" evidence="2">
    <location>
        <begin position="8"/>
        <end position="385"/>
    </location>
</feature>
<comment type="caution">
    <text evidence="3">The sequence shown here is derived from an EMBL/GenBank/DDBJ whole genome shotgun (WGS) entry which is preliminary data.</text>
</comment>
<feature type="transmembrane region" description="Helical" evidence="1">
    <location>
        <begin position="240"/>
        <end position="259"/>
    </location>
</feature>
<dbReference type="PANTHER" id="PTHR36927">
    <property type="entry name" value="BLR4337 PROTEIN"/>
    <property type="match status" value="1"/>
</dbReference>
<organism evidence="3 4">
    <name type="scientific">Desulfolutivibrio sulfodismutans</name>
    <dbReference type="NCBI Taxonomy" id="63561"/>
    <lineage>
        <taxon>Bacteria</taxon>
        <taxon>Pseudomonadati</taxon>
        <taxon>Thermodesulfobacteriota</taxon>
        <taxon>Desulfovibrionia</taxon>
        <taxon>Desulfovibrionales</taxon>
        <taxon>Desulfovibrionaceae</taxon>
        <taxon>Desulfolutivibrio</taxon>
    </lineage>
</organism>
<feature type="transmembrane region" description="Helical" evidence="1">
    <location>
        <begin position="300"/>
        <end position="321"/>
    </location>
</feature>
<keyword evidence="1" id="KW-0812">Transmembrane</keyword>
<evidence type="ECO:0000259" key="2">
    <source>
        <dbReference type="Pfam" id="PF01757"/>
    </source>
</evidence>
<dbReference type="AlphaFoldDB" id="A0A7K3NMM0"/>
<name>A0A7K3NMM0_9BACT</name>
<sequence length="413" mass="44243">MTATSRLYFWDTARAVLILLVVALHAAAAYCTVIPWWHVRNAATGPAFDLLLSMLDGFLMPTLFFIAGCFAPGSLARSGPRGFFRAKVWRFTPTLLLYMLTLLPLMTYVGYVSRTPEPMGFFTYLMAWLASGADLGVHLYSTVADGLAARDMLSPHHLWFLVVLVGLFGGLALWRTIFPDTHGATAATAATENTPRPVRLPVLLAAGLGMAAACTLVALGVPDGGWIRATALVMVQPTRLPLYVGFFALGAYTAARGGLSSPWPGAWWLWLPVAGVSLGVMFAAYPAVLGPGRGPLPLVCAYYLGRTFLCLGVVGLLAALSRPGATQTPAPGRLSRTLAASSYHVYLLHMPVVVILQYALLDAALSMYAKFGAVWLGSVAVCVLASRAWRGVTGRAEGWRTSRRRRAIPGDAA</sequence>
<keyword evidence="4" id="KW-1185">Reference proteome</keyword>
<reference evidence="3 4" key="1">
    <citation type="submission" date="2020-02" db="EMBL/GenBank/DDBJ databases">
        <title>Comparative genomics of sulfur disproportionating microorganisms.</title>
        <authorList>
            <person name="Ward L.M."/>
            <person name="Bertran E."/>
            <person name="Johnston D.T."/>
        </authorList>
    </citation>
    <scope>NUCLEOTIDE SEQUENCE [LARGE SCALE GENOMIC DNA]</scope>
    <source>
        <strain evidence="3 4">DSM 3696</strain>
    </source>
</reference>
<dbReference type="Pfam" id="PF01757">
    <property type="entry name" value="Acyl_transf_3"/>
    <property type="match status" value="1"/>
</dbReference>
<keyword evidence="1" id="KW-1133">Transmembrane helix</keyword>